<evidence type="ECO:0000256" key="2">
    <source>
        <dbReference type="ARBA" id="ARBA00022475"/>
    </source>
</evidence>
<gene>
    <name evidence="8" type="ORF">E4L98_15345</name>
</gene>
<feature type="transmembrane region" description="Helical" evidence="6">
    <location>
        <begin position="152"/>
        <end position="173"/>
    </location>
</feature>
<dbReference type="PANTHER" id="PTHR30485">
    <property type="entry name" value="NI/FE-HYDROGENASE 1 B-TYPE CYTOCHROME SUBUNIT"/>
    <property type="match status" value="1"/>
</dbReference>
<dbReference type="InterPro" id="IPR016174">
    <property type="entry name" value="Di-haem_cyt_TM"/>
</dbReference>
<name>A0A4Y9SG00_9BURK</name>
<dbReference type="AlphaFoldDB" id="A0A4Y9SG00"/>
<dbReference type="Gene3D" id="1.20.950.20">
    <property type="entry name" value="Transmembrane di-heme cytochromes, Chain C"/>
    <property type="match status" value="1"/>
</dbReference>
<evidence type="ECO:0000259" key="7">
    <source>
        <dbReference type="Pfam" id="PF01292"/>
    </source>
</evidence>
<organism evidence="8 9">
    <name type="scientific">Duganella callida</name>
    <dbReference type="NCBI Taxonomy" id="2561932"/>
    <lineage>
        <taxon>Bacteria</taxon>
        <taxon>Pseudomonadati</taxon>
        <taxon>Pseudomonadota</taxon>
        <taxon>Betaproteobacteria</taxon>
        <taxon>Burkholderiales</taxon>
        <taxon>Oxalobacteraceae</taxon>
        <taxon>Telluria group</taxon>
        <taxon>Duganella</taxon>
    </lineage>
</organism>
<keyword evidence="5 6" id="KW-0472">Membrane</keyword>
<feature type="domain" description="Cytochrome b561 bacterial/Ni-hydrogenase" evidence="7">
    <location>
        <begin position="24"/>
        <end position="185"/>
    </location>
</feature>
<dbReference type="EMBL" id="SPVG01000156">
    <property type="protein sequence ID" value="TFW20103.1"/>
    <property type="molecule type" value="Genomic_DNA"/>
</dbReference>
<dbReference type="InterPro" id="IPR051542">
    <property type="entry name" value="Hydrogenase_cytochrome"/>
</dbReference>
<dbReference type="RefSeq" id="WP_135202429.1">
    <property type="nucleotide sequence ID" value="NZ_SPVG01000156.1"/>
</dbReference>
<dbReference type="Proteomes" id="UP000297729">
    <property type="component" value="Unassembled WGS sequence"/>
</dbReference>
<evidence type="ECO:0000256" key="6">
    <source>
        <dbReference type="SAM" id="Phobius"/>
    </source>
</evidence>
<evidence type="ECO:0000256" key="4">
    <source>
        <dbReference type="ARBA" id="ARBA00022989"/>
    </source>
</evidence>
<dbReference type="PANTHER" id="PTHR30485:SF2">
    <property type="entry name" value="BLL0597 PROTEIN"/>
    <property type="match status" value="1"/>
</dbReference>
<sequence>MMKDNDAASGTDAISARQPHLIQVWDLPVRLFHWLMVISFTGAYLTAEMEDWRLVHVIFGYSMAALVGFRLLWGCFGSRYARFSSFVRGPGAIIAYLRSLAAGRPLHYTGHNPAGGLAILLMLLLTIALAVTGWLLYTERAGDWMEEVHESLANLMLGLVILHVVSVLISSWLHHENLVRAMITGRKRGHDD</sequence>
<dbReference type="GO" id="GO:0020037">
    <property type="term" value="F:heme binding"/>
    <property type="evidence" value="ECO:0007669"/>
    <property type="project" value="TreeGrafter"/>
</dbReference>
<evidence type="ECO:0000313" key="8">
    <source>
        <dbReference type="EMBL" id="TFW20103.1"/>
    </source>
</evidence>
<dbReference type="GO" id="GO:0022904">
    <property type="term" value="P:respiratory electron transport chain"/>
    <property type="evidence" value="ECO:0007669"/>
    <property type="project" value="InterPro"/>
</dbReference>
<comment type="caution">
    <text evidence="8">The sequence shown here is derived from an EMBL/GenBank/DDBJ whole genome shotgun (WGS) entry which is preliminary data.</text>
</comment>
<evidence type="ECO:0000256" key="3">
    <source>
        <dbReference type="ARBA" id="ARBA00022692"/>
    </source>
</evidence>
<keyword evidence="9" id="KW-1185">Reference proteome</keyword>
<dbReference type="GO" id="GO:0009055">
    <property type="term" value="F:electron transfer activity"/>
    <property type="evidence" value="ECO:0007669"/>
    <property type="project" value="InterPro"/>
</dbReference>
<accession>A0A4Y9SG00</accession>
<comment type="subcellular location">
    <subcellularLocation>
        <location evidence="1">Cell membrane</location>
        <topology evidence="1">Multi-pass membrane protein</topology>
    </subcellularLocation>
</comment>
<proteinExistence type="predicted"/>
<keyword evidence="2" id="KW-1003">Cell membrane</keyword>
<evidence type="ECO:0000313" key="9">
    <source>
        <dbReference type="Proteomes" id="UP000297729"/>
    </source>
</evidence>
<feature type="transmembrane region" description="Helical" evidence="6">
    <location>
        <begin position="117"/>
        <end position="137"/>
    </location>
</feature>
<evidence type="ECO:0000256" key="1">
    <source>
        <dbReference type="ARBA" id="ARBA00004651"/>
    </source>
</evidence>
<protein>
    <submittedName>
        <fullName evidence="8">Cytochrome B</fullName>
    </submittedName>
</protein>
<evidence type="ECO:0000256" key="5">
    <source>
        <dbReference type="ARBA" id="ARBA00023136"/>
    </source>
</evidence>
<dbReference type="SUPFAM" id="SSF81342">
    <property type="entry name" value="Transmembrane di-heme cytochromes"/>
    <property type="match status" value="1"/>
</dbReference>
<dbReference type="InterPro" id="IPR011577">
    <property type="entry name" value="Cyt_b561_bac/Ni-Hgenase"/>
</dbReference>
<keyword evidence="3 6" id="KW-0812">Transmembrane</keyword>
<feature type="transmembrane region" description="Helical" evidence="6">
    <location>
        <begin position="54"/>
        <end position="73"/>
    </location>
</feature>
<dbReference type="OrthoDB" id="196472at2"/>
<keyword evidence="4 6" id="KW-1133">Transmembrane helix</keyword>
<dbReference type="Pfam" id="PF01292">
    <property type="entry name" value="Ni_hydr_CYTB"/>
    <property type="match status" value="1"/>
</dbReference>
<dbReference type="GO" id="GO:0005886">
    <property type="term" value="C:plasma membrane"/>
    <property type="evidence" value="ECO:0007669"/>
    <property type="project" value="UniProtKB-SubCell"/>
</dbReference>
<reference evidence="8 9" key="1">
    <citation type="submission" date="2019-03" db="EMBL/GenBank/DDBJ databases">
        <title>Draft Genome Sequence of Duganella callidus sp. nov., a Novel Duganella Species Isolated from Cultivated Soil.</title>
        <authorList>
            <person name="Raths R."/>
            <person name="Peta V."/>
            <person name="Bucking H."/>
        </authorList>
    </citation>
    <scope>NUCLEOTIDE SEQUENCE [LARGE SCALE GENOMIC DNA]</scope>
    <source>
        <strain evidence="8 9">DN04</strain>
    </source>
</reference>